<dbReference type="EMBL" id="JANQDH010000038">
    <property type="protein sequence ID" value="MDH6059949.1"/>
    <property type="molecule type" value="Genomic_DNA"/>
</dbReference>
<accession>A0AA43GQT6</accession>
<dbReference type="AlphaFoldDB" id="A0AA43GQT6"/>
<keyword evidence="2" id="KW-1185">Reference proteome</keyword>
<dbReference type="Proteomes" id="UP001159387">
    <property type="component" value="Unassembled WGS sequence"/>
</dbReference>
<protein>
    <submittedName>
        <fullName evidence="1">Uncharacterized protein</fullName>
    </submittedName>
</protein>
<evidence type="ECO:0000313" key="1">
    <source>
        <dbReference type="EMBL" id="MDH6059949.1"/>
    </source>
</evidence>
<evidence type="ECO:0000313" key="2">
    <source>
        <dbReference type="Proteomes" id="UP001159387"/>
    </source>
</evidence>
<gene>
    <name evidence="1" type="ORF">NWP17_05775</name>
</gene>
<reference evidence="1 2" key="1">
    <citation type="journal article" date="2023" name="J. Phycol.">
        <title>Chrysosporum ovalisporum is synonymous with the true-branching cyanobacterium Umezakia natans (Nostocales/Aphanizomenonaceae).</title>
        <authorList>
            <person name="McGregor G.B."/>
            <person name="Sendall B.C."/>
            <person name="Niiyama Y."/>
            <person name="Tuji A."/>
            <person name="Willis A."/>
        </authorList>
    </citation>
    <scope>NUCLEOTIDE SEQUENCE [LARGE SCALE GENOMIC DNA]</scope>
    <source>
        <strain evidence="1 2">ANA360D</strain>
    </source>
</reference>
<proteinExistence type="predicted"/>
<sequence length="53" mass="5848">MNNFPINQPVVISENSNPFLPMLPINTLPLIPPIPNNLTPPKLVLSQSSQLMI</sequence>
<dbReference type="RefSeq" id="WP_280653959.1">
    <property type="nucleotide sequence ID" value="NZ_JANQDH010000038.1"/>
</dbReference>
<name>A0AA43GQT6_9CYAN</name>
<organism evidence="1 2">
    <name type="scientific">Chrysosporum bergii ANA360D</name>
    <dbReference type="NCBI Taxonomy" id="617107"/>
    <lineage>
        <taxon>Bacteria</taxon>
        <taxon>Bacillati</taxon>
        <taxon>Cyanobacteriota</taxon>
        <taxon>Cyanophyceae</taxon>
        <taxon>Nostocales</taxon>
        <taxon>Nodulariaceae</taxon>
        <taxon>Chrysosporum</taxon>
    </lineage>
</organism>
<comment type="caution">
    <text evidence="1">The sequence shown here is derived from an EMBL/GenBank/DDBJ whole genome shotgun (WGS) entry which is preliminary data.</text>
</comment>